<accession>A0A2I6S960</accession>
<sequence length="70" mass="7649">MARMNSEIARLEELVEQVVTLHDAGRAELRAARSRIAALEAENHRLSDKLGAAIARLESLLDKLPSAEGN</sequence>
<proteinExistence type="predicted"/>
<dbReference type="RefSeq" id="WP_102247833.1">
    <property type="nucleotide sequence ID" value="NZ_CP025682.1"/>
</dbReference>
<protein>
    <recommendedName>
        <fullName evidence="4">DUF904 domain-containing protein</fullName>
    </recommendedName>
</protein>
<gene>
    <name evidence="2" type="ORF">C0099_13120</name>
</gene>
<evidence type="ECO:0000313" key="3">
    <source>
        <dbReference type="Proteomes" id="UP000242205"/>
    </source>
</evidence>
<reference evidence="2 3" key="1">
    <citation type="submission" date="2018-01" db="EMBL/GenBank/DDBJ databases">
        <authorList>
            <person name="Fu G.-Y."/>
        </authorList>
    </citation>
    <scope>NUCLEOTIDE SEQUENCE [LARGE SCALE GENOMIC DNA]</scope>
    <source>
        <strain evidence="2 3">SY39</strain>
    </source>
</reference>
<keyword evidence="3" id="KW-1185">Reference proteome</keyword>
<feature type="coiled-coil region" evidence="1">
    <location>
        <begin position="1"/>
        <end position="56"/>
    </location>
</feature>
<dbReference type="Proteomes" id="UP000242205">
    <property type="component" value="Chromosome"/>
</dbReference>
<name>A0A2I6S960_9RHOO</name>
<evidence type="ECO:0000313" key="2">
    <source>
        <dbReference type="EMBL" id="AUN95788.1"/>
    </source>
</evidence>
<dbReference type="AlphaFoldDB" id="A0A2I6S960"/>
<keyword evidence="1" id="KW-0175">Coiled coil</keyword>
<evidence type="ECO:0008006" key="4">
    <source>
        <dbReference type="Google" id="ProtNLM"/>
    </source>
</evidence>
<evidence type="ECO:0000256" key="1">
    <source>
        <dbReference type="SAM" id="Coils"/>
    </source>
</evidence>
<organism evidence="2 3">
    <name type="scientific">Pseudazoarcus pumilus</name>
    <dbReference type="NCBI Taxonomy" id="2067960"/>
    <lineage>
        <taxon>Bacteria</taxon>
        <taxon>Pseudomonadati</taxon>
        <taxon>Pseudomonadota</taxon>
        <taxon>Betaproteobacteria</taxon>
        <taxon>Rhodocyclales</taxon>
        <taxon>Zoogloeaceae</taxon>
        <taxon>Pseudazoarcus</taxon>
    </lineage>
</organism>
<dbReference type="EMBL" id="CP025682">
    <property type="protein sequence ID" value="AUN95788.1"/>
    <property type="molecule type" value="Genomic_DNA"/>
</dbReference>
<dbReference type="KEGG" id="atw:C0099_13120"/>